<evidence type="ECO:0000313" key="1">
    <source>
        <dbReference type="EMBL" id="KKS03593.1"/>
    </source>
</evidence>
<comment type="caution">
    <text evidence="1">The sequence shown here is derived from an EMBL/GenBank/DDBJ whole genome shotgun (WGS) entry which is preliminary data.</text>
</comment>
<accession>A0A0G0YT74</accession>
<dbReference type="Proteomes" id="UP000033947">
    <property type="component" value="Unassembled WGS sequence"/>
</dbReference>
<name>A0A0G0YT74_UNCKA</name>
<protein>
    <submittedName>
        <fullName evidence="1">Uncharacterized protein</fullName>
    </submittedName>
</protein>
<sequence length="119" mass="13330">MQDDLSSIHEKLQKIQKYCDERKSEWVGNQQSADTLIRLITDTVENIAPGKIHVERMGSHTNSGVPDYPVVTLTARVTANFFPVVSWRIDAGGTFPPPNLSVEDIVKQVNEGLKNIRLD</sequence>
<organism evidence="1 2">
    <name type="scientific">candidate division WWE3 bacterium GW2011_GWC2_41_23</name>
    <dbReference type="NCBI Taxonomy" id="1619123"/>
    <lineage>
        <taxon>Bacteria</taxon>
        <taxon>Katanobacteria</taxon>
    </lineage>
</organism>
<gene>
    <name evidence="1" type="ORF">UU55_C0001G0054</name>
</gene>
<evidence type="ECO:0000313" key="2">
    <source>
        <dbReference type="Proteomes" id="UP000033947"/>
    </source>
</evidence>
<proteinExistence type="predicted"/>
<dbReference type="AlphaFoldDB" id="A0A0G0YT74"/>
<reference evidence="1 2" key="1">
    <citation type="journal article" date="2015" name="Nature">
        <title>rRNA introns, odd ribosomes, and small enigmatic genomes across a large radiation of phyla.</title>
        <authorList>
            <person name="Brown C.T."/>
            <person name="Hug L.A."/>
            <person name="Thomas B.C."/>
            <person name="Sharon I."/>
            <person name="Castelle C.J."/>
            <person name="Singh A."/>
            <person name="Wilkins M.J."/>
            <person name="Williams K.H."/>
            <person name="Banfield J.F."/>
        </authorList>
    </citation>
    <scope>NUCLEOTIDE SEQUENCE [LARGE SCALE GENOMIC DNA]</scope>
</reference>
<dbReference type="EMBL" id="LCBB01000001">
    <property type="protein sequence ID" value="KKS03593.1"/>
    <property type="molecule type" value="Genomic_DNA"/>
</dbReference>